<dbReference type="AlphaFoldDB" id="A0A5J6MXW9"/>
<organism evidence="2 3">
    <name type="scientific">Hypericibacter adhaerens</name>
    <dbReference type="NCBI Taxonomy" id="2602016"/>
    <lineage>
        <taxon>Bacteria</taxon>
        <taxon>Pseudomonadati</taxon>
        <taxon>Pseudomonadota</taxon>
        <taxon>Alphaproteobacteria</taxon>
        <taxon>Rhodospirillales</taxon>
        <taxon>Dongiaceae</taxon>
        <taxon>Hypericibacter</taxon>
    </lineage>
</organism>
<keyword evidence="1" id="KW-0812">Transmembrane</keyword>
<protein>
    <recommendedName>
        <fullName evidence="4">DUF1761 domain-containing protein</fullName>
    </recommendedName>
</protein>
<reference evidence="2 3" key="1">
    <citation type="submission" date="2019-08" db="EMBL/GenBank/DDBJ databases">
        <title>Hyperibacter terrae gen. nov., sp. nov. and Hyperibacter viscosus sp. nov., two new members in the family Rhodospirillaceae isolated from the rhizosphere of Hypericum perforatum.</title>
        <authorList>
            <person name="Noviana Z."/>
        </authorList>
    </citation>
    <scope>NUCLEOTIDE SEQUENCE [LARGE SCALE GENOMIC DNA]</scope>
    <source>
        <strain evidence="2 3">R5959</strain>
    </source>
</reference>
<dbReference type="Pfam" id="PF08570">
    <property type="entry name" value="DUF1761"/>
    <property type="match status" value="1"/>
</dbReference>
<feature type="transmembrane region" description="Helical" evidence="1">
    <location>
        <begin position="111"/>
        <end position="133"/>
    </location>
</feature>
<dbReference type="EMBL" id="CP042582">
    <property type="protein sequence ID" value="QEX22034.1"/>
    <property type="molecule type" value="Genomic_DNA"/>
</dbReference>
<gene>
    <name evidence="2" type="ORF">FRZ61_19630</name>
</gene>
<name>A0A5J6MXW9_9PROT</name>
<accession>A0A5J6MXW9</accession>
<feature type="transmembrane region" description="Helical" evidence="1">
    <location>
        <begin position="83"/>
        <end position="105"/>
    </location>
</feature>
<keyword evidence="3" id="KW-1185">Reference proteome</keyword>
<evidence type="ECO:0000256" key="1">
    <source>
        <dbReference type="SAM" id="Phobius"/>
    </source>
</evidence>
<keyword evidence="1" id="KW-0472">Membrane</keyword>
<dbReference type="Proteomes" id="UP000325797">
    <property type="component" value="Chromosome"/>
</dbReference>
<dbReference type="InterPro" id="IPR013879">
    <property type="entry name" value="DUF1761"/>
</dbReference>
<proteinExistence type="predicted"/>
<evidence type="ECO:0000313" key="3">
    <source>
        <dbReference type="Proteomes" id="UP000325797"/>
    </source>
</evidence>
<evidence type="ECO:0008006" key="4">
    <source>
        <dbReference type="Google" id="ProtNLM"/>
    </source>
</evidence>
<evidence type="ECO:0000313" key="2">
    <source>
        <dbReference type="EMBL" id="QEX22034.1"/>
    </source>
</evidence>
<feature type="transmembrane region" description="Helical" evidence="1">
    <location>
        <begin position="12"/>
        <end position="31"/>
    </location>
</feature>
<feature type="transmembrane region" description="Helical" evidence="1">
    <location>
        <begin position="51"/>
        <end position="71"/>
    </location>
</feature>
<keyword evidence="1" id="KW-1133">Transmembrane helix</keyword>
<sequence>MELMGRINHFAVLLAVVLQQVVGFVWYHLLFGPAWLAGLGMTPDQMQGRQWRFAVAIGCGLLSAYGLAWLMAATGRRGLGQGLALGLFTGIAFAGSAVLLHYAFIPAIWPAAWIDAGVTVAAALVTGAMLGLWPKRGA</sequence>
<dbReference type="KEGG" id="hadh:FRZ61_19630"/>